<evidence type="ECO:0000313" key="2">
    <source>
        <dbReference type="Proteomes" id="UP000692954"/>
    </source>
</evidence>
<comment type="caution">
    <text evidence="1">The sequence shown here is derived from an EMBL/GenBank/DDBJ whole genome shotgun (WGS) entry which is preliminary data.</text>
</comment>
<proteinExistence type="predicted"/>
<dbReference type="EMBL" id="CAJJDN010000004">
    <property type="protein sequence ID" value="CAD8049946.1"/>
    <property type="molecule type" value="Genomic_DNA"/>
</dbReference>
<dbReference type="AlphaFoldDB" id="A0A8S1KAH7"/>
<gene>
    <name evidence="1" type="ORF">PSON_ATCC_30995.1.T0040395</name>
</gene>
<reference evidence="1" key="1">
    <citation type="submission" date="2021-01" db="EMBL/GenBank/DDBJ databases">
        <authorList>
            <consortium name="Genoscope - CEA"/>
            <person name="William W."/>
        </authorList>
    </citation>
    <scope>NUCLEOTIDE SEQUENCE</scope>
</reference>
<name>A0A8S1KAH7_9CILI</name>
<protein>
    <submittedName>
        <fullName evidence="1">Uncharacterized protein</fullName>
    </submittedName>
</protein>
<evidence type="ECO:0000313" key="1">
    <source>
        <dbReference type="EMBL" id="CAD8049946.1"/>
    </source>
</evidence>
<organism evidence="1 2">
    <name type="scientific">Paramecium sonneborni</name>
    <dbReference type="NCBI Taxonomy" id="65129"/>
    <lineage>
        <taxon>Eukaryota</taxon>
        <taxon>Sar</taxon>
        <taxon>Alveolata</taxon>
        <taxon>Ciliophora</taxon>
        <taxon>Intramacronucleata</taxon>
        <taxon>Oligohymenophorea</taxon>
        <taxon>Peniculida</taxon>
        <taxon>Parameciidae</taxon>
        <taxon>Paramecium</taxon>
    </lineage>
</organism>
<accession>A0A8S1KAH7</accession>
<dbReference type="Proteomes" id="UP000692954">
    <property type="component" value="Unassembled WGS sequence"/>
</dbReference>
<sequence>MQLHYHKQESKIVFKKCIQNYEGLFYKKINKKLDIYKKKQISFRNGKVIRKTWIQDIDVLMKKFKIIHFTKEDVIQFQEILQISQEYYKSTLLHQGLEKILVIEVSQMKNIMNFKGQLNILITQNFYYIDEMNFAINEDLILLPLGIKIQPLIKYNKLKFIKIAEQTYCLQQINQQQCSNILIHKDKLIPFYVNFDYQKDNYYIQMDTFYLLQQQQLQMINQHGIEQY</sequence>
<keyword evidence="2" id="KW-1185">Reference proteome</keyword>